<feature type="domain" description="DUF155" evidence="4">
    <location>
        <begin position="292"/>
        <end position="463"/>
    </location>
</feature>
<feature type="compositionally biased region" description="Acidic residues" evidence="2">
    <location>
        <begin position="114"/>
        <end position="123"/>
    </location>
</feature>
<keyword evidence="3" id="KW-0472">Membrane</keyword>
<dbReference type="Pfam" id="PF02582">
    <property type="entry name" value="DUF155"/>
    <property type="match status" value="1"/>
</dbReference>
<evidence type="ECO:0000256" key="3">
    <source>
        <dbReference type="SAM" id="Phobius"/>
    </source>
</evidence>
<feature type="compositionally biased region" description="Polar residues" evidence="2">
    <location>
        <begin position="28"/>
        <end position="63"/>
    </location>
</feature>
<feature type="region of interest" description="Disordered" evidence="2">
    <location>
        <begin position="1"/>
        <end position="125"/>
    </location>
</feature>
<keyword evidence="3" id="KW-0812">Transmembrane</keyword>
<organism evidence="5 6">
    <name type="scientific">Neocucurbitaria cava</name>
    <dbReference type="NCBI Taxonomy" id="798079"/>
    <lineage>
        <taxon>Eukaryota</taxon>
        <taxon>Fungi</taxon>
        <taxon>Dikarya</taxon>
        <taxon>Ascomycota</taxon>
        <taxon>Pezizomycotina</taxon>
        <taxon>Dothideomycetes</taxon>
        <taxon>Pleosporomycetidae</taxon>
        <taxon>Pleosporales</taxon>
        <taxon>Pleosporineae</taxon>
        <taxon>Cucurbitariaceae</taxon>
        <taxon>Neocucurbitaria</taxon>
    </lineage>
</organism>
<feature type="compositionally biased region" description="Polar residues" evidence="2">
    <location>
        <begin position="1"/>
        <end position="17"/>
    </location>
</feature>
<feature type="compositionally biased region" description="Basic and acidic residues" evidence="2">
    <location>
        <begin position="230"/>
        <end position="249"/>
    </location>
</feature>
<evidence type="ECO:0000259" key="4">
    <source>
        <dbReference type="Pfam" id="PF02582"/>
    </source>
</evidence>
<dbReference type="PANTHER" id="PTHR16255">
    <property type="entry name" value="REQUIRED FOR MEIOTIC NUCLEAR DIVISION PROTEIN 1 HOMOLOG"/>
    <property type="match status" value="1"/>
</dbReference>
<dbReference type="EMBL" id="JAPEUY010000019">
    <property type="protein sequence ID" value="KAJ4363597.1"/>
    <property type="molecule type" value="Genomic_DNA"/>
</dbReference>
<feature type="region of interest" description="Disordered" evidence="2">
    <location>
        <begin position="226"/>
        <end position="283"/>
    </location>
</feature>
<dbReference type="GO" id="GO:0005739">
    <property type="term" value="C:mitochondrion"/>
    <property type="evidence" value="ECO:0007669"/>
    <property type="project" value="UniProtKB-ARBA"/>
</dbReference>
<keyword evidence="6" id="KW-1185">Reference proteome</keyword>
<dbReference type="InterPro" id="IPR051624">
    <property type="entry name" value="RMD1/Sad1-interacting"/>
</dbReference>
<dbReference type="InterPro" id="IPR003734">
    <property type="entry name" value="DUF155"/>
</dbReference>
<name>A0A9W9CHD1_9PLEO</name>
<evidence type="ECO:0000256" key="2">
    <source>
        <dbReference type="SAM" id="MobiDB-lite"/>
    </source>
</evidence>
<evidence type="ECO:0000256" key="1">
    <source>
        <dbReference type="ARBA" id="ARBA00008306"/>
    </source>
</evidence>
<gene>
    <name evidence="5" type="primary">RMD1</name>
    <name evidence="5" type="ORF">N0V83_009893</name>
</gene>
<evidence type="ECO:0000313" key="6">
    <source>
        <dbReference type="Proteomes" id="UP001140560"/>
    </source>
</evidence>
<sequence>MASSSTETTPLISSMASGSRAVPPKPQRTVTFNPTISSASPKQPSRNLSFGPSSSGFQPTSHGGQPMLSSLNSKLRRRNSSGAPTRPPSGPAPKIGPQRTTRTAQKLKLLPDPAAEDGEDEESGRDVYVQYTRIKDPTARRDAARLGKADRERLPRVTAYCTAASYKLDDLMRFLKGKQKARGAMPKRFDECIYSPYNYGSKGPEDVASTSVLDGMPGGVQRRFSDSAIEVEHENERRRQDLIDLHDEGDAPNIGNEEAIDDRPRRPSITHADSDPQTDTPDFDVQVHTPEVFLFEYGTVVIWGMTLQEEKRFLKEIAKFETDKLGKDEVETEEFNFYYTREYQARIYNDFISLRDKKNYMIKLAISHGLSQSVKTSLFEDLVDNTIDDTKDIPAQIASSGTINLSKKQINMQIGELFILRISIHLQGSVLDAPELMWAEPQLDPVYQAVRSYLEMDQRVSLLTERLNVIGDLLAVLKDQLTVTHGELLEWIVIILVFAEVVVAAINIFVDLHAGAD</sequence>
<dbReference type="AlphaFoldDB" id="A0A9W9CHD1"/>
<comment type="similarity">
    <text evidence="1">Belongs to the RMD1/sif2 family.</text>
</comment>
<dbReference type="OrthoDB" id="18302at2759"/>
<dbReference type="PANTHER" id="PTHR16255:SF15">
    <property type="entry name" value="SPORULATION PROTEIN RMD1"/>
    <property type="match status" value="1"/>
</dbReference>
<proteinExistence type="inferred from homology"/>
<comment type="caution">
    <text evidence="5">The sequence shown here is derived from an EMBL/GenBank/DDBJ whole genome shotgun (WGS) entry which is preliminary data.</text>
</comment>
<reference evidence="5" key="1">
    <citation type="submission" date="2022-10" db="EMBL/GenBank/DDBJ databases">
        <title>Tapping the CABI collections for fungal endophytes: first genome assemblies for Collariella, Neodidymelliopsis, Ascochyta clinopodiicola, Didymella pomorum, Didymosphaeria variabile, Neocosmospora piperis and Neocucurbitaria cava.</title>
        <authorList>
            <person name="Hill R."/>
        </authorList>
    </citation>
    <scope>NUCLEOTIDE SEQUENCE</scope>
    <source>
        <strain evidence="5">IMI 356814</strain>
    </source>
</reference>
<feature type="transmembrane region" description="Helical" evidence="3">
    <location>
        <begin position="488"/>
        <end position="510"/>
    </location>
</feature>
<evidence type="ECO:0000313" key="5">
    <source>
        <dbReference type="EMBL" id="KAJ4363597.1"/>
    </source>
</evidence>
<keyword evidence="3" id="KW-1133">Transmembrane helix</keyword>
<accession>A0A9W9CHD1</accession>
<protein>
    <submittedName>
        <fullName evidence="5">Sporulation protein rmd1</fullName>
    </submittedName>
</protein>
<dbReference type="Proteomes" id="UP001140560">
    <property type="component" value="Unassembled WGS sequence"/>
</dbReference>